<gene>
    <name evidence="2" type="ORF">QBC34DRAFT_499139</name>
</gene>
<comment type="caution">
    <text evidence="2">The sequence shown here is derived from an EMBL/GenBank/DDBJ whole genome shotgun (WGS) entry which is preliminary data.</text>
</comment>
<reference evidence="2" key="2">
    <citation type="submission" date="2023-05" db="EMBL/GenBank/DDBJ databases">
        <authorList>
            <consortium name="Lawrence Berkeley National Laboratory"/>
            <person name="Steindorff A."/>
            <person name="Hensen N."/>
            <person name="Bonometti L."/>
            <person name="Westerberg I."/>
            <person name="Brannstrom I.O."/>
            <person name="Guillou S."/>
            <person name="Cros-Aarteil S."/>
            <person name="Calhoun S."/>
            <person name="Haridas S."/>
            <person name="Kuo A."/>
            <person name="Mondo S."/>
            <person name="Pangilinan J."/>
            <person name="Riley R."/>
            <person name="Labutti K."/>
            <person name="Andreopoulos B."/>
            <person name="Lipzen A."/>
            <person name="Chen C."/>
            <person name="Yanf M."/>
            <person name="Daum C."/>
            <person name="Ng V."/>
            <person name="Clum A."/>
            <person name="Ohm R."/>
            <person name="Martin F."/>
            <person name="Silar P."/>
            <person name="Natvig D."/>
            <person name="Lalanne C."/>
            <person name="Gautier V."/>
            <person name="Ament-Velasquez S.L."/>
            <person name="Kruys A."/>
            <person name="Hutchinson M.I."/>
            <person name="Powell A.J."/>
            <person name="Barry K."/>
            <person name="Miller A.N."/>
            <person name="Grigoriev I.V."/>
            <person name="Debuchy R."/>
            <person name="Gladieux P."/>
            <person name="Thoren M.H."/>
            <person name="Johannesson H."/>
        </authorList>
    </citation>
    <scope>NUCLEOTIDE SEQUENCE</scope>
    <source>
        <strain evidence="2">PSN243</strain>
    </source>
</reference>
<name>A0AAV9G535_9PEZI</name>
<dbReference type="PROSITE" id="PS50076">
    <property type="entry name" value="DNAJ_2"/>
    <property type="match status" value="1"/>
</dbReference>
<evidence type="ECO:0000259" key="1">
    <source>
        <dbReference type="PROSITE" id="PS50076"/>
    </source>
</evidence>
<organism evidence="2 3">
    <name type="scientific">Podospora aff. communis PSN243</name>
    <dbReference type="NCBI Taxonomy" id="3040156"/>
    <lineage>
        <taxon>Eukaryota</taxon>
        <taxon>Fungi</taxon>
        <taxon>Dikarya</taxon>
        <taxon>Ascomycota</taxon>
        <taxon>Pezizomycotina</taxon>
        <taxon>Sordariomycetes</taxon>
        <taxon>Sordariomycetidae</taxon>
        <taxon>Sordariales</taxon>
        <taxon>Podosporaceae</taxon>
        <taxon>Podospora</taxon>
    </lineage>
</organism>
<proteinExistence type="predicted"/>
<feature type="domain" description="J" evidence="1">
    <location>
        <begin position="9"/>
        <end position="77"/>
    </location>
</feature>
<dbReference type="InterPro" id="IPR036869">
    <property type="entry name" value="J_dom_sf"/>
</dbReference>
<dbReference type="Gene3D" id="1.10.287.110">
    <property type="entry name" value="DnaJ domain"/>
    <property type="match status" value="1"/>
</dbReference>
<reference evidence="2" key="1">
    <citation type="journal article" date="2023" name="Mol. Phylogenet. Evol.">
        <title>Genome-scale phylogeny and comparative genomics of the fungal order Sordariales.</title>
        <authorList>
            <person name="Hensen N."/>
            <person name="Bonometti L."/>
            <person name="Westerberg I."/>
            <person name="Brannstrom I.O."/>
            <person name="Guillou S."/>
            <person name="Cros-Aarteil S."/>
            <person name="Calhoun S."/>
            <person name="Haridas S."/>
            <person name="Kuo A."/>
            <person name="Mondo S."/>
            <person name="Pangilinan J."/>
            <person name="Riley R."/>
            <person name="LaButti K."/>
            <person name="Andreopoulos B."/>
            <person name="Lipzen A."/>
            <person name="Chen C."/>
            <person name="Yan M."/>
            <person name="Daum C."/>
            <person name="Ng V."/>
            <person name="Clum A."/>
            <person name="Steindorff A."/>
            <person name="Ohm R.A."/>
            <person name="Martin F."/>
            <person name="Silar P."/>
            <person name="Natvig D.O."/>
            <person name="Lalanne C."/>
            <person name="Gautier V."/>
            <person name="Ament-Velasquez S.L."/>
            <person name="Kruys A."/>
            <person name="Hutchinson M.I."/>
            <person name="Powell A.J."/>
            <person name="Barry K."/>
            <person name="Miller A.N."/>
            <person name="Grigoriev I.V."/>
            <person name="Debuchy R."/>
            <person name="Gladieux P."/>
            <person name="Hiltunen Thoren M."/>
            <person name="Johannesson H."/>
        </authorList>
    </citation>
    <scope>NUCLEOTIDE SEQUENCE</scope>
    <source>
        <strain evidence="2">PSN243</strain>
    </source>
</reference>
<dbReference type="Proteomes" id="UP001321760">
    <property type="component" value="Unassembled WGS sequence"/>
</dbReference>
<dbReference type="AlphaFoldDB" id="A0AAV9G535"/>
<dbReference type="Pfam" id="PF00226">
    <property type="entry name" value="DnaJ"/>
    <property type="match status" value="1"/>
</dbReference>
<dbReference type="InterPro" id="IPR001623">
    <property type="entry name" value="DnaJ_domain"/>
</dbReference>
<keyword evidence="3" id="KW-1185">Reference proteome</keyword>
<evidence type="ECO:0000313" key="2">
    <source>
        <dbReference type="EMBL" id="KAK4443204.1"/>
    </source>
</evidence>
<sequence>MASTKPFMNYYNVLSVRPYATQKEIREAYLKYTNIALCRPRLTKADSTPLPKRFALLQEAHDTLTDIHKRSVFHNSWEEYQVERIRERDNIPLDIEDSLTGLQIPKAAARYWAAKLHVMIRRIVWFRLREVEKFVMHPELKVDAEVRYEFYQWFDHAERCMTRLQEVRHEVEIAKEWDEYSLDAHNTAKEIRILHRCCVTWLRVADGAIKKMGRFFDEKMAFICNNEYRWADRTFCEGELCEAVLVWELARLDELDVKHLWRSPKEAKEARRRSWSLTLLDRAWKILAEK</sequence>
<protein>
    <recommendedName>
        <fullName evidence="1">J domain-containing protein</fullName>
    </recommendedName>
</protein>
<dbReference type="SUPFAM" id="SSF46565">
    <property type="entry name" value="Chaperone J-domain"/>
    <property type="match status" value="1"/>
</dbReference>
<dbReference type="PROSITE" id="PS00636">
    <property type="entry name" value="DNAJ_1"/>
    <property type="match status" value="1"/>
</dbReference>
<dbReference type="EMBL" id="MU865997">
    <property type="protein sequence ID" value="KAK4443204.1"/>
    <property type="molecule type" value="Genomic_DNA"/>
</dbReference>
<evidence type="ECO:0000313" key="3">
    <source>
        <dbReference type="Proteomes" id="UP001321760"/>
    </source>
</evidence>
<dbReference type="CDD" id="cd06257">
    <property type="entry name" value="DnaJ"/>
    <property type="match status" value="1"/>
</dbReference>
<accession>A0AAV9G535</accession>
<dbReference type="InterPro" id="IPR018253">
    <property type="entry name" value="DnaJ_domain_CS"/>
</dbReference>